<evidence type="ECO:0000313" key="7">
    <source>
        <dbReference type="EMBL" id="OAE19643.1"/>
    </source>
</evidence>
<accession>A0A176VGS6</accession>
<feature type="domain" description="RING-CH-type" evidence="6">
    <location>
        <begin position="1"/>
        <end position="41"/>
    </location>
</feature>
<feature type="transmembrane region" description="Helical" evidence="5">
    <location>
        <begin position="97"/>
        <end position="114"/>
    </location>
</feature>
<dbReference type="Pfam" id="PF12906">
    <property type="entry name" value="RINGv"/>
    <property type="match status" value="1"/>
</dbReference>
<dbReference type="SMART" id="SM00744">
    <property type="entry name" value="RINGv"/>
    <property type="match status" value="1"/>
</dbReference>
<evidence type="ECO:0000259" key="6">
    <source>
        <dbReference type="PROSITE" id="PS51292"/>
    </source>
</evidence>
<keyword evidence="3" id="KW-0862">Zinc</keyword>
<gene>
    <name evidence="7" type="ORF">AXG93_1847s1040</name>
</gene>
<dbReference type="EMBL" id="LVLJ01003800">
    <property type="protein sequence ID" value="OAE19643.1"/>
    <property type="molecule type" value="Genomic_DNA"/>
</dbReference>
<keyword evidence="2" id="KW-0863">Zinc-finger</keyword>
<organism evidence="7 8">
    <name type="scientific">Marchantia polymorpha subsp. ruderalis</name>
    <dbReference type="NCBI Taxonomy" id="1480154"/>
    <lineage>
        <taxon>Eukaryota</taxon>
        <taxon>Viridiplantae</taxon>
        <taxon>Streptophyta</taxon>
        <taxon>Embryophyta</taxon>
        <taxon>Marchantiophyta</taxon>
        <taxon>Marchantiopsida</taxon>
        <taxon>Marchantiidae</taxon>
        <taxon>Marchantiales</taxon>
        <taxon>Marchantiaceae</taxon>
        <taxon>Marchantia</taxon>
    </lineage>
</organism>
<keyword evidence="8" id="KW-1185">Reference proteome</keyword>
<dbReference type="AlphaFoldDB" id="A0A176VGS6"/>
<dbReference type="Proteomes" id="UP000077202">
    <property type="component" value="Unassembled WGS sequence"/>
</dbReference>
<feature type="transmembrane region" description="Helical" evidence="5">
    <location>
        <begin position="126"/>
        <end position="149"/>
    </location>
</feature>
<dbReference type="InterPro" id="IPR013083">
    <property type="entry name" value="Znf_RING/FYVE/PHD"/>
</dbReference>
<evidence type="ECO:0000256" key="2">
    <source>
        <dbReference type="ARBA" id="ARBA00022771"/>
    </source>
</evidence>
<proteinExistence type="predicted"/>
<evidence type="ECO:0000256" key="3">
    <source>
        <dbReference type="ARBA" id="ARBA00022833"/>
    </source>
</evidence>
<dbReference type="SUPFAM" id="SSF57850">
    <property type="entry name" value="RING/U-box"/>
    <property type="match status" value="1"/>
</dbReference>
<name>A0A176VGS6_MARPO</name>
<keyword evidence="5" id="KW-1133">Transmembrane helix</keyword>
<feature type="region of interest" description="Disordered" evidence="4">
    <location>
        <begin position="189"/>
        <end position="209"/>
    </location>
</feature>
<dbReference type="PANTHER" id="PTHR46214:SF16">
    <property type="entry name" value="OS10G0481450 PROTEIN"/>
    <property type="match status" value="1"/>
</dbReference>
<evidence type="ECO:0000313" key="8">
    <source>
        <dbReference type="Proteomes" id="UP000077202"/>
    </source>
</evidence>
<dbReference type="PANTHER" id="PTHR46214">
    <property type="entry name" value="ZINC FINGER, RING-CH-TYPE"/>
    <property type="match status" value="1"/>
</dbReference>
<keyword evidence="5" id="KW-0812">Transmembrane</keyword>
<dbReference type="InterPro" id="IPR011016">
    <property type="entry name" value="Znf_RING-CH"/>
</dbReference>
<keyword evidence="5" id="KW-0472">Membrane</keyword>
<evidence type="ECO:0000256" key="1">
    <source>
        <dbReference type="ARBA" id="ARBA00022723"/>
    </source>
</evidence>
<keyword evidence="1" id="KW-0479">Metal-binding</keyword>
<sequence length="310" mass="34196">MELGCHCRGELAKAHRSCIEQWFGNKGTNKCEVCQHVATNVPAPSSQPTPHFWVWRVGGGNYNNGGTQRRTGGVGPLRLNPLPIRPVLLMTLRRHPTIMLLWLLLFAFMAYLFVDVTDSASIGYAAMPIGFLFGVLVVLGLGTAARLVLECWHERVIRRNIRRMEEESNMDDFAADQSTTINIHTATLQSTNLPSPEPPRAPAGQDTEGAPQIATRASTLDCRCSVLKIISILYAKELGAEVGCRFSRRVIRSGVQYAVQFGQGKQGLGRRHTGLRECPFVAIENSGDFDPNLPGVRFITVQYKLPPATI</sequence>
<dbReference type="Gene3D" id="3.30.40.10">
    <property type="entry name" value="Zinc/RING finger domain, C3HC4 (zinc finger)"/>
    <property type="match status" value="1"/>
</dbReference>
<evidence type="ECO:0000256" key="5">
    <source>
        <dbReference type="SAM" id="Phobius"/>
    </source>
</evidence>
<dbReference type="GO" id="GO:0008270">
    <property type="term" value="F:zinc ion binding"/>
    <property type="evidence" value="ECO:0007669"/>
    <property type="project" value="UniProtKB-KW"/>
</dbReference>
<comment type="caution">
    <text evidence="7">The sequence shown here is derived from an EMBL/GenBank/DDBJ whole genome shotgun (WGS) entry which is preliminary data.</text>
</comment>
<dbReference type="PROSITE" id="PS51292">
    <property type="entry name" value="ZF_RING_CH"/>
    <property type="match status" value="1"/>
</dbReference>
<evidence type="ECO:0000256" key="4">
    <source>
        <dbReference type="SAM" id="MobiDB-lite"/>
    </source>
</evidence>
<reference evidence="7" key="1">
    <citation type="submission" date="2016-03" db="EMBL/GenBank/DDBJ databases">
        <title>Mechanisms controlling the formation of the plant cell surface in tip-growing cells are functionally conserved among land plants.</title>
        <authorList>
            <person name="Honkanen S."/>
            <person name="Jones V.A."/>
            <person name="Morieri G."/>
            <person name="Champion C."/>
            <person name="Hetherington A.J."/>
            <person name="Kelly S."/>
            <person name="Saint-Marcoux D."/>
            <person name="Proust H."/>
            <person name="Prescott H."/>
            <person name="Dolan L."/>
        </authorList>
    </citation>
    <scope>NUCLEOTIDE SEQUENCE [LARGE SCALE GENOMIC DNA]</scope>
    <source>
        <tissue evidence="7">Whole gametophyte</tissue>
    </source>
</reference>
<protein>
    <recommendedName>
        <fullName evidence="6">RING-CH-type domain-containing protein</fullName>
    </recommendedName>
</protein>